<comment type="caution">
    <text evidence="3">The sequence shown here is derived from an EMBL/GenBank/DDBJ whole genome shotgun (WGS) entry which is preliminary data.</text>
</comment>
<dbReference type="Gene3D" id="3.40.50.1820">
    <property type="entry name" value="alpha/beta hydrolase"/>
    <property type="match status" value="1"/>
</dbReference>
<evidence type="ECO:0000313" key="3">
    <source>
        <dbReference type="EMBL" id="KXX73987.1"/>
    </source>
</evidence>
<evidence type="ECO:0000313" key="4">
    <source>
        <dbReference type="Proteomes" id="UP000078237"/>
    </source>
</evidence>
<dbReference type="SUPFAM" id="SSF53474">
    <property type="entry name" value="alpha/beta-Hydrolases"/>
    <property type="match status" value="1"/>
</dbReference>
<dbReference type="InterPro" id="IPR029058">
    <property type="entry name" value="AB_hydrolase_fold"/>
</dbReference>
<dbReference type="OrthoDB" id="190201at2759"/>
<name>A0A175VR65_9PEZI</name>
<evidence type="ECO:0000256" key="1">
    <source>
        <dbReference type="SAM" id="SignalP"/>
    </source>
</evidence>
<accession>A0A175VR65</accession>
<feature type="signal peptide" evidence="1">
    <location>
        <begin position="1"/>
        <end position="21"/>
    </location>
</feature>
<feature type="domain" description="AB hydrolase-1" evidence="2">
    <location>
        <begin position="113"/>
        <end position="380"/>
    </location>
</feature>
<sequence>MSSILYPVTLGALALARIAVGAPAETAATTKRCVQLEVPVPIVATNHHYIMPRVDNNIDAVNWAINVTTWSTPVAAERVTGPVLVDSTFNINAQLCVPSRKGTKAEILQIATHGLGFDKRYWDVEIRPDEYSYLDAAIRKGYSILTYDRIGTGRSEKPDAYDIAQIPAEVEVLAGLTQLARNGKLITSSRVLSATTNKTTIRDFQPSKVVHVGHSYGSFVTSGMLAQYGNLSDGALLTGFLFNSKLGSIDVAHFDHEFAQEHDPTRFDEYPSGYIVLTTESDIQKLFFRKGGFEPKLLTYTERIKQPEAVGEYASQGTAMSSPAFEFRGPIQFFVGEFDYPGCGGNCTNTYEEELTQRLYPAASDISVYLQPNTGHALTLATNASAGYEVMFQYLDSQGL</sequence>
<gene>
    <name evidence="3" type="ORF">MMYC01_209023</name>
</gene>
<dbReference type="VEuPathDB" id="FungiDB:MMYC01_209023"/>
<dbReference type="Proteomes" id="UP000078237">
    <property type="component" value="Unassembled WGS sequence"/>
</dbReference>
<evidence type="ECO:0000259" key="2">
    <source>
        <dbReference type="Pfam" id="PF12697"/>
    </source>
</evidence>
<dbReference type="EMBL" id="LCTW02000399">
    <property type="protein sequence ID" value="KXX73987.1"/>
    <property type="molecule type" value="Genomic_DNA"/>
</dbReference>
<dbReference type="InterPro" id="IPR000073">
    <property type="entry name" value="AB_hydrolase_1"/>
</dbReference>
<dbReference type="Pfam" id="PF12697">
    <property type="entry name" value="Abhydrolase_6"/>
    <property type="match status" value="1"/>
</dbReference>
<organism evidence="3 4">
    <name type="scientific">Madurella mycetomatis</name>
    <dbReference type="NCBI Taxonomy" id="100816"/>
    <lineage>
        <taxon>Eukaryota</taxon>
        <taxon>Fungi</taxon>
        <taxon>Dikarya</taxon>
        <taxon>Ascomycota</taxon>
        <taxon>Pezizomycotina</taxon>
        <taxon>Sordariomycetes</taxon>
        <taxon>Sordariomycetidae</taxon>
        <taxon>Sordariales</taxon>
        <taxon>Sordariales incertae sedis</taxon>
        <taxon>Madurella</taxon>
    </lineage>
</organism>
<keyword evidence="4" id="KW-1185">Reference proteome</keyword>
<feature type="chain" id="PRO_5008043209" description="AB hydrolase-1 domain-containing protein" evidence="1">
    <location>
        <begin position="22"/>
        <end position="400"/>
    </location>
</feature>
<proteinExistence type="predicted"/>
<reference evidence="3 4" key="1">
    <citation type="journal article" date="2016" name="Genome Announc.">
        <title>Genome Sequence of Madurella mycetomatis mm55, Isolated from a Human Mycetoma Case in Sudan.</title>
        <authorList>
            <person name="Smit S."/>
            <person name="Derks M.F."/>
            <person name="Bervoets S."/>
            <person name="Fahal A."/>
            <person name="van Leeuwen W."/>
            <person name="van Belkum A."/>
            <person name="van de Sande W.W."/>
        </authorList>
    </citation>
    <scope>NUCLEOTIDE SEQUENCE [LARGE SCALE GENOMIC DNA]</scope>
    <source>
        <strain evidence="4">mm55</strain>
    </source>
</reference>
<dbReference type="AlphaFoldDB" id="A0A175VR65"/>
<protein>
    <recommendedName>
        <fullName evidence="2">AB hydrolase-1 domain-containing protein</fullName>
    </recommendedName>
</protein>
<keyword evidence="1" id="KW-0732">Signal</keyword>